<evidence type="ECO:0000256" key="6">
    <source>
        <dbReference type="ARBA" id="ARBA00022801"/>
    </source>
</evidence>
<dbReference type="Gene3D" id="1.10.1520.10">
    <property type="entry name" value="Ribonuclease III domain"/>
    <property type="match status" value="1"/>
</dbReference>
<keyword evidence="3" id="KW-0540">Nuclease</keyword>
<dbReference type="SMART" id="SM00535">
    <property type="entry name" value="RIBOc"/>
    <property type="match status" value="1"/>
</dbReference>
<sequence>MKWIGIEIDFDLKEINYSIKPSTVPDNILRTIDFDTLEGSLNVKFTDRGLLVEAITHASRPSSGVSCYQRLEFVGDAVLDHLITRHLFFTYTDLPPGRLTDLRAAAVNNENFARVAVKHSLHLHLRHGSSALEKQIRDFVKEVQNELSKPGFNSFGLGDCKAPKVLGDIVESIAGAIFLDSGCNTAAVWKVFQPLLNPMVTPETLPMHPVRELQERCQQQAEGLEYKASRNGNLATVEVYVDGVQVGVAHNPQKKMAQKLAARNALVALKEKEKAEAKVNVDDDGKRRGMGAKLSPDKH</sequence>
<dbReference type="FunFam" id="1.10.1520.10:FF:000004">
    <property type="entry name" value="Endoribonuclease dicer-like 1"/>
    <property type="match status" value="1"/>
</dbReference>
<evidence type="ECO:0000256" key="2">
    <source>
        <dbReference type="ARBA" id="ARBA00001946"/>
    </source>
</evidence>
<evidence type="ECO:0000256" key="4">
    <source>
        <dbReference type="ARBA" id="ARBA00022723"/>
    </source>
</evidence>
<dbReference type="PROSITE" id="PS50137">
    <property type="entry name" value="DS_RBD"/>
    <property type="match status" value="1"/>
</dbReference>
<dbReference type="PANTHER" id="PTHR14950">
    <property type="entry name" value="DICER-RELATED"/>
    <property type="match status" value="1"/>
</dbReference>
<keyword evidence="8 9" id="KW-0694">RNA-binding</keyword>
<dbReference type="InterPro" id="IPR000999">
    <property type="entry name" value="RNase_III_dom"/>
</dbReference>
<keyword evidence="7" id="KW-0460">Magnesium</keyword>
<dbReference type="SUPFAM" id="SSF54768">
    <property type="entry name" value="dsRNA-binding domain-like"/>
    <property type="match status" value="1"/>
</dbReference>
<keyword evidence="4" id="KW-0479">Metal-binding</keyword>
<dbReference type="EMBL" id="JACGWJ010000017">
    <property type="protein sequence ID" value="KAL0355925.1"/>
    <property type="molecule type" value="Genomic_DNA"/>
</dbReference>
<dbReference type="Gene3D" id="3.30.160.20">
    <property type="match status" value="1"/>
</dbReference>
<comment type="cofactor">
    <cofactor evidence="2">
        <name>Mg(2+)</name>
        <dbReference type="ChEBI" id="CHEBI:18420"/>
    </cofactor>
</comment>
<evidence type="ECO:0000256" key="9">
    <source>
        <dbReference type="PROSITE-ProRule" id="PRU00266"/>
    </source>
</evidence>
<evidence type="ECO:0000256" key="5">
    <source>
        <dbReference type="ARBA" id="ARBA00022759"/>
    </source>
</evidence>
<dbReference type="SMART" id="SM00358">
    <property type="entry name" value="DSRM"/>
    <property type="match status" value="1"/>
</dbReference>
<dbReference type="GO" id="GO:0003723">
    <property type="term" value="F:RNA binding"/>
    <property type="evidence" value="ECO:0007669"/>
    <property type="project" value="UniProtKB-UniRule"/>
</dbReference>
<feature type="domain" description="RNase III" evidence="12">
    <location>
        <begin position="34"/>
        <end position="182"/>
    </location>
</feature>
<comment type="cofactor">
    <cofactor evidence="1">
        <name>Mn(2+)</name>
        <dbReference type="ChEBI" id="CHEBI:29035"/>
    </cofactor>
</comment>
<comment type="caution">
    <text evidence="13">The sequence shown here is derived from an EMBL/GenBank/DDBJ whole genome shotgun (WGS) entry which is preliminary data.</text>
</comment>
<proteinExistence type="predicted"/>
<dbReference type="SUPFAM" id="SSF69065">
    <property type="entry name" value="RNase III domain-like"/>
    <property type="match status" value="1"/>
</dbReference>
<dbReference type="Pfam" id="PF00636">
    <property type="entry name" value="Ribonuclease_3"/>
    <property type="match status" value="1"/>
</dbReference>
<gene>
    <name evidence="13" type="ORF">Sradi_4039400</name>
</gene>
<evidence type="ECO:0000256" key="10">
    <source>
        <dbReference type="SAM" id="MobiDB-lite"/>
    </source>
</evidence>
<reference evidence="13" key="1">
    <citation type="submission" date="2020-06" db="EMBL/GenBank/DDBJ databases">
        <authorList>
            <person name="Li T."/>
            <person name="Hu X."/>
            <person name="Zhang T."/>
            <person name="Song X."/>
            <person name="Zhang H."/>
            <person name="Dai N."/>
            <person name="Sheng W."/>
            <person name="Hou X."/>
            <person name="Wei L."/>
        </authorList>
    </citation>
    <scope>NUCLEOTIDE SEQUENCE</scope>
    <source>
        <strain evidence="13">G02</strain>
        <tissue evidence="13">Leaf</tissue>
    </source>
</reference>
<dbReference type="InterPro" id="IPR014720">
    <property type="entry name" value="dsRBD_dom"/>
</dbReference>
<reference evidence="13" key="2">
    <citation type="journal article" date="2024" name="Plant">
        <title>Genomic evolution and insights into agronomic trait innovations of Sesamum species.</title>
        <authorList>
            <person name="Miao H."/>
            <person name="Wang L."/>
            <person name="Qu L."/>
            <person name="Liu H."/>
            <person name="Sun Y."/>
            <person name="Le M."/>
            <person name="Wang Q."/>
            <person name="Wei S."/>
            <person name="Zheng Y."/>
            <person name="Lin W."/>
            <person name="Duan Y."/>
            <person name="Cao H."/>
            <person name="Xiong S."/>
            <person name="Wang X."/>
            <person name="Wei L."/>
            <person name="Li C."/>
            <person name="Ma Q."/>
            <person name="Ju M."/>
            <person name="Zhao R."/>
            <person name="Li G."/>
            <person name="Mu C."/>
            <person name="Tian Q."/>
            <person name="Mei H."/>
            <person name="Zhang T."/>
            <person name="Gao T."/>
            <person name="Zhang H."/>
        </authorList>
    </citation>
    <scope>NUCLEOTIDE SEQUENCE</scope>
    <source>
        <strain evidence="13">G02</strain>
    </source>
</reference>
<keyword evidence="6" id="KW-0378">Hydrolase</keyword>
<keyword evidence="5" id="KW-0255">Endonuclease</keyword>
<dbReference type="AlphaFoldDB" id="A0AAW2PI97"/>
<dbReference type="PROSITE" id="PS00517">
    <property type="entry name" value="RNASE_3_1"/>
    <property type="match status" value="1"/>
</dbReference>
<dbReference type="GO" id="GO:0046872">
    <property type="term" value="F:metal ion binding"/>
    <property type="evidence" value="ECO:0007669"/>
    <property type="project" value="UniProtKB-KW"/>
</dbReference>
<evidence type="ECO:0000256" key="1">
    <source>
        <dbReference type="ARBA" id="ARBA00001936"/>
    </source>
</evidence>
<evidence type="ECO:0000259" key="12">
    <source>
        <dbReference type="PROSITE" id="PS50142"/>
    </source>
</evidence>
<name>A0AAW2PI97_SESRA</name>
<dbReference type="InterPro" id="IPR036389">
    <property type="entry name" value="RNase_III_sf"/>
</dbReference>
<evidence type="ECO:0000259" key="11">
    <source>
        <dbReference type="PROSITE" id="PS50137"/>
    </source>
</evidence>
<evidence type="ECO:0000313" key="13">
    <source>
        <dbReference type="EMBL" id="KAL0355925.1"/>
    </source>
</evidence>
<evidence type="ECO:0000256" key="3">
    <source>
        <dbReference type="ARBA" id="ARBA00022722"/>
    </source>
</evidence>
<organism evidence="13">
    <name type="scientific">Sesamum radiatum</name>
    <name type="common">Black benniseed</name>
    <dbReference type="NCBI Taxonomy" id="300843"/>
    <lineage>
        <taxon>Eukaryota</taxon>
        <taxon>Viridiplantae</taxon>
        <taxon>Streptophyta</taxon>
        <taxon>Embryophyta</taxon>
        <taxon>Tracheophyta</taxon>
        <taxon>Spermatophyta</taxon>
        <taxon>Magnoliopsida</taxon>
        <taxon>eudicotyledons</taxon>
        <taxon>Gunneridae</taxon>
        <taxon>Pentapetalae</taxon>
        <taxon>asterids</taxon>
        <taxon>lamiids</taxon>
        <taxon>Lamiales</taxon>
        <taxon>Pedaliaceae</taxon>
        <taxon>Sesamum</taxon>
    </lineage>
</organism>
<feature type="domain" description="DRBM" evidence="11">
    <location>
        <begin position="208"/>
        <end position="271"/>
    </location>
</feature>
<dbReference type="PANTHER" id="PTHR14950:SF37">
    <property type="entry name" value="ENDORIBONUCLEASE DICER"/>
    <property type="match status" value="1"/>
</dbReference>
<dbReference type="CDD" id="cd00593">
    <property type="entry name" value="RIBOc"/>
    <property type="match status" value="1"/>
</dbReference>
<feature type="region of interest" description="Disordered" evidence="10">
    <location>
        <begin position="273"/>
        <end position="299"/>
    </location>
</feature>
<dbReference type="GO" id="GO:0004525">
    <property type="term" value="F:ribonuclease III activity"/>
    <property type="evidence" value="ECO:0007669"/>
    <property type="project" value="InterPro"/>
</dbReference>
<dbReference type="GO" id="GO:0030422">
    <property type="term" value="P:siRNA processing"/>
    <property type="evidence" value="ECO:0007669"/>
    <property type="project" value="TreeGrafter"/>
</dbReference>
<dbReference type="GO" id="GO:0005634">
    <property type="term" value="C:nucleus"/>
    <property type="evidence" value="ECO:0007669"/>
    <property type="project" value="TreeGrafter"/>
</dbReference>
<evidence type="ECO:0000256" key="7">
    <source>
        <dbReference type="ARBA" id="ARBA00022842"/>
    </source>
</evidence>
<dbReference type="Pfam" id="PF00035">
    <property type="entry name" value="dsrm"/>
    <property type="match status" value="1"/>
</dbReference>
<dbReference type="GO" id="GO:0005737">
    <property type="term" value="C:cytoplasm"/>
    <property type="evidence" value="ECO:0007669"/>
    <property type="project" value="TreeGrafter"/>
</dbReference>
<feature type="compositionally biased region" description="Basic and acidic residues" evidence="10">
    <location>
        <begin position="273"/>
        <end position="287"/>
    </location>
</feature>
<accession>A0AAW2PI97</accession>
<dbReference type="PROSITE" id="PS50142">
    <property type="entry name" value="RNASE_3_2"/>
    <property type="match status" value="1"/>
</dbReference>
<protein>
    <submittedName>
        <fullName evidence="13">Endoribonuclease Dicer1</fullName>
    </submittedName>
</protein>
<evidence type="ECO:0000256" key="8">
    <source>
        <dbReference type="ARBA" id="ARBA00022884"/>
    </source>
</evidence>